<keyword evidence="2" id="KW-1185">Reference proteome</keyword>
<organism evidence="1 2">
    <name type="scientific">Cupriavidus cauae</name>
    <dbReference type="NCBI Taxonomy" id="2608999"/>
    <lineage>
        <taxon>Bacteria</taxon>
        <taxon>Pseudomonadati</taxon>
        <taxon>Pseudomonadota</taxon>
        <taxon>Betaproteobacteria</taxon>
        <taxon>Burkholderiales</taxon>
        <taxon>Burkholderiaceae</taxon>
        <taxon>Cupriavidus</taxon>
    </lineage>
</organism>
<comment type="caution">
    <text evidence="1">The sequence shown here is derived from an EMBL/GenBank/DDBJ whole genome shotgun (WGS) entry which is preliminary data.</text>
</comment>
<reference evidence="1 2" key="1">
    <citation type="submission" date="2019-09" db="EMBL/GenBank/DDBJ databases">
        <title>Isolation of a novel species in the genus Cupriavidus from patients with sepsis using whole genome sequencing.</title>
        <authorList>
            <person name="Kweon O.J."/>
            <person name="Lee M.-K."/>
        </authorList>
    </citation>
    <scope>NUCLEOTIDE SEQUENCE [LARGE SCALE GENOMIC DNA]</scope>
    <source>
        <strain evidence="1 2">MKL-01</strain>
    </source>
</reference>
<dbReference type="Proteomes" id="UP000324324">
    <property type="component" value="Unassembled WGS sequence"/>
</dbReference>
<evidence type="ECO:0000313" key="2">
    <source>
        <dbReference type="Proteomes" id="UP000324324"/>
    </source>
</evidence>
<dbReference type="EMBL" id="VWRN01000030">
    <property type="protein sequence ID" value="KAA6125208.1"/>
    <property type="molecule type" value="Genomic_DNA"/>
</dbReference>
<sequence length="130" mass="14258">MEKRDVMTHRQGDCLHIASAIVRFEHGLGMALDGLVVQLKANTRIFTSTTDELGRLPALLLDAQANLHLADSGWIIARPYPVTIEVRAQRPSGSWKRIGSFELREGDRKEVVISAGNAVTSMPLARIGAK</sequence>
<gene>
    <name evidence="1" type="ORF">F1599_10435</name>
</gene>
<accession>A0A5M8AN31</accession>
<proteinExistence type="predicted"/>
<name>A0A5M8AN31_9BURK</name>
<protein>
    <submittedName>
        <fullName evidence="1">Uncharacterized protein</fullName>
    </submittedName>
</protein>
<evidence type="ECO:0000313" key="1">
    <source>
        <dbReference type="EMBL" id="KAA6125208.1"/>
    </source>
</evidence>
<dbReference type="AlphaFoldDB" id="A0A5M8AN31"/>
<dbReference type="RefSeq" id="WP_150083012.1">
    <property type="nucleotide sequence ID" value="NZ_VWRN01000030.1"/>
</dbReference>